<dbReference type="InterPro" id="IPR007173">
    <property type="entry name" value="ALO_C"/>
</dbReference>
<feature type="domain" description="FAD-binding PCMH-type" evidence="2">
    <location>
        <begin position="15"/>
        <end position="185"/>
    </location>
</feature>
<dbReference type="PIRSF" id="PIRSF000136">
    <property type="entry name" value="LGO_GLO"/>
    <property type="match status" value="1"/>
</dbReference>
<evidence type="ECO:0000256" key="1">
    <source>
        <dbReference type="ARBA" id="ARBA00023002"/>
    </source>
</evidence>
<keyword evidence="1" id="KW-0560">Oxidoreductase</keyword>
<dbReference type="Gene3D" id="3.30.70.2520">
    <property type="match status" value="1"/>
</dbReference>
<dbReference type="SUPFAM" id="SSF56176">
    <property type="entry name" value="FAD-binding/transporter-associated domain-like"/>
    <property type="match status" value="1"/>
</dbReference>
<dbReference type="Pfam" id="PF01565">
    <property type="entry name" value="FAD_binding_4"/>
    <property type="match status" value="1"/>
</dbReference>
<gene>
    <name evidence="3" type="ORF">ACFPER_18055</name>
</gene>
<dbReference type="InterPro" id="IPR016171">
    <property type="entry name" value="Vanillyl_alc_oxidase_C-sub2"/>
</dbReference>
<sequence>MTATGAVWRNWGRTEAVRPIRVERPADAGAVQRAVQAAAASGLRVKPVGSGHSFTGIAVAPDVQLDLADLSGVIEADAATGLVRLGAGTPLHRLRYLLEPYGLAMANMGDIDRQTISGAISTGTHGTGLAFGGLATQVAAATLVTGTGELLRVSESERPELLPAVRLGLGALGVLVDVTLQLVPRFVLHAVERPEPFDLVLDEWDERVRERDHFEFYWFPHTDTALTKTNTRLPGDAPRAPLGRARRWVDDQLVANGLFQVACTVGRAAPPAVPRIARITDKLTGNREFTDVSPAVFTTHRAVRFREMEYAIPLQAVPEAVREVRALIERRGWRIGFPIEVRAAASDDNWLSTAFGRETGYVAVHRYVREDPTEYFAAVEAIMRGFGGRPHWGKMHTMTAETLRDAYPRFDDFLRVRDELDPDRRFANPYLDRVLGEGRADAATDAGPTASAGAA</sequence>
<dbReference type="InterPro" id="IPR010031">
    <property type="entry name" value="FAD_lactone_oxidase-like"/>
</dbReference>
<dbReference type="Gene3D" id="3.30.465.10">
    <property type="match status" value="1"/>
</dbReference>
<dbReference type="Proteomes" id="UP001595960">
    <property type="component" value="Unassembled WGS sequence"/>
</dbReference>
<dbReference type="RefSeq" id="WP_204395198.1">
    <property type="nucleotide sequence ID" value="NZ_JAFBBW010000001.1"/>
</dbReference>
<evidence type="ECO:0000313" key="4">
    <source>
        <dbReference type="Proteomes" id="UP001595960"/>
    </source>
</evidence>
<evidence type="ECO:0000313" key="3">
    <source>
        <dbReference type="EMBL" id="MFC4830704.1"/>
    </source>
</evidence>
<name>A0ABV9R9H3_9MICO</name>
<dbReference type="InterPro" id="IPR036318">
    <property type="entry name" value="FAD-bd_PCMH-like_sf"/>
</dbReference>
<protein>
    <submittedName>
        <fullName evidence="3">D-arabinono-1,4-lactone oxidase</fullName>
    </submittedName>
</protein>
<dbReference type="PROSITE" id="PS51387">
    <property type="entry name" value="FAD_PCMH"/>
    <property type="match status" value="1"/>
</dbReference>
<dbReference type="InterPro" id="IPR016166">
    <property type="entry name" value="FAD-bd_PCMH"/>
</dbReference>
<comment type="caution">
    <text evidence="3">The sequence shown here is derived from an EMBL/GenBank/DDBJ whole genome shotgun (WGS) entry which is preliminary data.</text>
</comment>
<dbReference type="InterPro" id="IPR016169">
    <property type="entry name" value="FAD-bd_PCMH_sub2"/>
</dbReference>
<keyword evidence="4" id="KW-1185">Reference proteome</keyword>
<dbReference type="EMBL" id="JBHSJC010000003">
    <property type="protein sequence ID" value="MFC4830704.1"/>
    <property type="molecule type" value="Genomic_DNA"/>
</dbReference>
<evidence type="ECO:0000259" key="2">
    <source>
        <dbReference type="PROSITE" id="PS51387"/>
    </source>
</evidence>
<proteinExistence type="predicted"/>
<dbReference type="Gene3D" id="3.30.43.10">
    <property type="entry name" value="Uridine Diphospho-n-acetylenolpyruvylglucosamine Reductase, domain 2"/>
    <property type="match status" value="1"/>
</dbReference>
<dbReference type="Pfam" id="PF04030">
    <property type="entry name" value="ALO"/>
    <property type="match status" value="1"/>
</dbReference>
<reference evidence="4" key="1">
    <citation type="journal article" date="2019" name="Int. J. Syst. Evol. Microbiol.">
        <title>The Global Catalogue of Microorganisms (GCM) 10K type strain sequencing project: providing services to taxonomists for standard genome sequencing and annotation.</title>
        <authorList>
            <consortium name="The Broad Institute Genomics Platform"/>
            <consortium name="The Broad Institute Genome Sequencing Center for Infectious Disease"/>
            <person name="Wu L."/>
            <person name="Ma J."/>
        </authorList>
    </citation>
    <scope>NUCLEOTIDE SEQUENCE [LARGE SCALE GENOMIC DNA]</scope>
    <source>
        <strain evidence="4">CGMCC 1.12192</strain>
    </source>
</reference>
<dbReference type="PANTHER" id="PTHR43762">
    <property type="entry name" value="L-GULONOLACTONE OXIDASE"/>
    <property type="match status" value="1"/>
</dbReference>
<dbReference type="PANTHER" id="PTHR43762:SF1">
    <property type="entry name" value="D-ARABINONO-1,4-LACTONE OXIDASE"/>
    <property type="match status" value="1"/>
</dbReference>
<dbReference type="InterPro" id="IPR006094">
    <property type="entry name" value="Oxid_FAD_bind_N"/>
</dbReference>
<dbReference type="InterPro" id="IPR016167">
    <property type="entry name" value="FAD-bd_PCMH_sub1"/>
</dbReference>
<organism evidence="3 4">
    <name type="scientific">Agromyces aurantiacus</name>
    <dbReference type="NCBI Taxonomy" id="165814"/>
    <lineage>
        <taxon>Bacteria</taxon>
        <taxon>Bacillati</taxon>
        <taxon>Actinomycetota</taxon>
        <taxon>Actinomycetes</taxon>
        <taxon>Micrococcales</taxon>
        <taxon>Microbacteriaceae</taxon>
        <taxon>Agromyces</taxon>
    </lineage>
</organism>
<accession>A0ABV9R9H3</accession>
<dbReference type="Gene3D" id="1.10.45.10">
    <property type="entry name" value="Vanillyl-alcohol Oxidase, Chain A, domain 4"/>
    <property type="match status" value="1"/>
</dbReference>
<dbReference type="NCBIfam" id="TIGR01679">
    <property type="entry name" value="bact_FAD_ox"/>
    <property type="match status" value="1"/>
</dbReference>